<dbReference type="EMBL" id="GL433849">
    <property type="protein sequence ID" value="EFN53903.1"/>
    <property type="molecule type" value="Genomic_DNA"/>
</dbReference>
<protein>
    <recommendedName>
        <fullName evidence="3">AB hydrolase-1 domain-containing protein</fullName>
    </recommendedName>
</protein>
<evidence type="ECO:0000313" key="1">
    <source>
        <dbReference type="EMBL" id="EFN53903.1"/>
    </source>
</evidence>
<dbReference type="Gene3D" id="3.40.50.1820">
    <property type="entry name" value="alpha/beta hydrolase"/>
    <property type="match status" value="1"/>
</dbReference>
<evidence type="ECO:0000313" key="2">
    <source>
        <dbReference type="Proteomes" id="UP000008141"/>
    </source>
</evidence>
<dbReference type="RefSeq" id="XP_005846005.1">
    <property type="nucleotide sequence ID" value="XM_005845943.1"/>
</dbReference>
<dbReference type="SUPFAM" id="SSF53474">
    <property type="entry name" value="alpha/beta-Hydrolases"/>
    <property type="match status" value="1"/>
</dbReference>
<dbReference type="KEGG" id="cvr:CHLNCDRAFT_136078"/>
<dbReference type="InParanoid" id="E1ZJP9"/>
<organism evidence="2">
    <name type="scientific">Chlorella variabilis</name>
    <name type="common">Green alga</name>
    <dbReference type="NCBI Taxonomy" id="554065"/>
    <lineage>
        <taxon>Eukaryota</taxon>
        <taxon>Viridiplantae</taxon>
        <taxon>Chlorophyta</taxon>
        <taxon>core chlorophytes</taxon>
        <taxon>Trebouxiophyceae</taxon>
        <taxon>Chlorellales</taxon>
        <taxon>Chlorellaceae</taxon>
        <taxon>Chlorella clade</taxon>
        <taxon>Chlorella</taxon>
    </lineage>
</organism>
<reference evidence="1 2" key="1">
    <citation type="journal article" date="2010" name="Plant Cell">
        <title>The Chlorella variabilis NC64A genome reveals adaptation to photosymbiosis, coevolution with viruses, and cryptic sex.</title>
        <authorList>
            <person name="Blanc G."/>
            <person name="Duncan G."/>
            <person name="Agarkova I."/>
            <person name="Borodovsky M."/>
            <person name="Gurnon J."/>
            <person name="Kuo A."/>
            <person name="Lindquist E."/>
            <person name="Lucas S."/>
            <person name="Pangilinan J."/>
            <person name="Polle J."/>
            <person name="Salamov A."/>
            <person name="Terry A."/>
            <person name="Yamada T."/>
            <person name="Dunigan D.D."/>
            <person name="Grigoriev I.V."/>
            <person name="Claverie J.M."/>
            <person name="Van Etten J.L."/>
        </authorList>
    </citation>
    <scope>NUCLEOTIDE SEQUENCE [LARGE SCALE GENOMIC DNA]</scope>
    <source>
        <strain evidence="1 2">NC64A</strain>
    </source>
</reference>
<dbReference type="OrthoDB" id="518531at2759"/>
<proteinExistence type="predicted"/>
<accession>E1ZJP9</accession>
<dbReference type="InterPro" id="IPR029058">
    <property type="entry name" value="AB_hydrolase_fold"/>
</dbReference>
<name>E1ZJP9_CHLVA</name>
<sequence length="286" mass="30065">MAEALPRRPPPPTIYRSAAGEAAIRALYDKALAALPYEHAERLVETSFGTAHVLVCGPADAPPGEPDQDAELDPAKHEYGKWALEVLRGLGLVPPANADGGKGTAPPPLHMGTSFGAAVVLDLANVAPEAIRGAALVAPGGLSAVNPWAFALRLMLPAVLYRLLPCSLTAWLSLVSVCDEPAAEELEVVLMGWKHIVRYPPLPGGPSGVFLPDQLSRLTAPTIIICGEHDIWPCKATAAAAAALPDCKTIIIPGAKHFPAKQHLIQAADWILDWFAVKGLVPAATK</sequence>
<evidence type="ECO:0008006" key="3">
    <source>
        <dbReference type="Google" id="ProtNLM"/>
    </source>
</evidence>
<dbReference type="GeneID" id="17353482"/>
<dbReference type="AlphaFoldDB" id="E1ZJP9"/>
<gene>
    <name evidence="1" type="ORF">CHLNCDRAFT_136078</name>
</gene>
<dbReference type="Proteomes" id="UP000008141">
    <property type="component" value="Unassembled WGS sequence"/>
</dbReference>
<keyword evidence="2" id="KW-1185">Reference proteome</keyword>